<dbReference type="PANTHER" id="PTHR44688:SF16">
    <property type="entry name" value="DNA-BINDING TRANSCRIPTIONAL ACTIVATOR DEVR_DOSR"/>
    <property type="match status" value="1"/>
</dbReference>
<dbReference type="Pfam" id="PF00196">
    <property type="entry name" value="GerE"/>
    <property type="match status" value="1"/>
</dbReference>
<dbReference type="SUPFAM" id="SSF46894">
    <property type="entry name" value="C-terminal effector domain of the bipartite response regulators"/>
    <property type="match status" value="1"/>
</dbReference>
<keyword evidence="6" id="KW-1185">Reference proteome</keyword>
<dbReference type="CDD" id="cd06170">
    <property type="entry name" value="LuxR_C_like"/>
    <property type="match status" value="1"/>
</dbReference>
<dbReference type="InterPro" id="IPR036388">
    <property type="entry name" value="WH-like_DNA-bd_sf"/>
</dbReference>
<evidence type="ECO:0000256" key="2">
    <source>
        <dbReference type="ARBA" id="ARBA00023125"/>
    </source>
</evidence>
<dbReference type="Pfam" id="PF01590">
    <property type="entry name" value="GAF"/>
    <property type="match status" value="1"/>
</dbReference>
<dbReference type="Gene3D" id="1.10.10.10">
    <property type="entry name" value="Winged helix-like DNA-binding domain superfamily/Winged helix DNA-binding domain"/>
    <property type="match status" value="1"/>
</dbReference>
<gene>
    <name evidence="5" type="ORF">GCM10009665_68050</name>
</gene>
<dbReference type="PRINTS" id="PR00038">
    <property type="entry name" value="HTHLUXR"/>
</dbReference>
<proteinExistence type="predicted"/>
<evidence type="ECO:0000313" key="6">
    <source>
        <dbReference type="Proteomes" id="UP001500037"/>
    </source>
</evidence>
<dbReference type="SMART" id="SM00421">
    <property type="entry name" value="HTH_LUXR"/>
    <property type="match status" value="1"/>
</dbReference>
<reference evidence="5 6" key="1">
    <citation type="journal article" date="2019" name="Int. J. Syst. Evol. Microbiol.">
        <title>The Global Catalogue of Microorganisms (GCM) 10K type strain sequencing project: providing services to taxonomists for standard genome sequencing and annotation.</title>
        <authorList>
            <consortium name="The Broad Institute Genomics Platform"/>
            <consortium name="The Broad Institute Genome Sequencing Center for Infectious Disease"/>
            <person name="Wu L."/>
            <person name="Ma J."/>
        </authorList>
    </citation>
    <scope>NUCLEOTIDE SEQUENCE [LARGE SCALE GENOMIC DNA]</scope>
    <source>
        <strain evidence="5 6">JCM 13004</strain>
    </source>
</reference>
<protein>
    <recommendedName>
        <fullName evidence="4">HTH luxR-type domain-containing protein</fullName>
    </recommendedName>
</protein>
<dbReference type="InterPro" id="IPR029016">
    <property type="entry name" value="GAF-like_dom_sf"/>
</dbReference>
<dbReference type="PANTHER" id="PTHR44688">
    <property type="entry name" value="DNA-BINDING TRANSCRIPTIONAL ACTIVATOR DEVR_DOSR"/>
    <property type="match status" value="1"/>
</dbReference>
<dbReference type="InterPro" id="IPR003018">
    <property type="entry name" value="GAF"/>
</dbReference>
<sequence>MSVAGAVVERRLADIERRCCGGLDTGTLGTEIVGRLRRLVPAEAAFSATVDPVTLLFTSATAEDPLGPATALFLDNEFGQADVNKFAGLARAADPVGSLDRATEGSRGDSARYREIMAPLGLGDELRAALVTGHRCWGVLCLHREASSPGFTPEEIALVRRLAPVLATGLRTAVTAAPPSGAAAGPDGVGLILLDSALRTVSMSPEAEQWLTDFPDGDRQDAGLLPVSVLAAAAGPVPSTVRVRGRSGRWLALHTSRLGPQIGVVVEPARPAELGSVLLSAHGLTDAQSRVAALVIRGYSTRQLVDELHISANTVQEHLTAVFDKFGVRSRRELVAVVLADLSGFA</sequence>
<feature type="domain" description="HTH luxR-type" evidence="4">
    <location>
        <begin position="277"/>
        <end position="342"/>
    </location>
</feature>
<dbReference type="InterPro" id="IPR016032">
    <property type="entry name" value="Sig_transdc_resp-reg_C-effctor"/>
</dbReference>
<dbReference type="SUPFAM" id="SSF55781">
    <property type="entry name" value="GAF domain-like"/>
    <property type="match status" value="1"/>
</dbReference>
<dbReference type="EMBL" id="BAAALF010000206">
    <property type="protein sequence ID" value="GAA1270059.1"/>
    <property type="molecule type" value="Genomic_DNA"/>
</dbReference>
<keyword evidence="3" id="KW-0804">Transcription</keyword>
<dbReference type="Proteomes" id="UP001500037">
    <property type="component" value="Unassembled WGS sequence"/>
</dbReference>
<evidence type="ECO:0000313" key="5">
    <source>
        <dbReference type="EMBL" id="GAA1270059.1"/>
    </source>
</evidence>
<evidence type="ECO:0000256" key="3">
    <source>
        <dbReference type="ARBA" id="ARBA00023163"/>
    </source>
</evidence>
<dbReference type="InterPro" id="IPR000792">
    <property type="entry name" value="Tscrpt_reg_LuxR_C"/>
</dbReference>
<accession>A0ABN1X034</accession>
<dbReference type="Gene3D" id="3.30.450.40">
    <property type="match status" value="1"/>
</dbReference>
<keyword evidence="2" id="KW-0238">DNA-binding</keyword>
<evidence type="ECO:0000256" key="1">
    <source>
        <dbReference type="ARBA" id="ARBA00023015"/>
    </source>
</evidence>
<organism evidence="5 6">
    <name type="scientific">Kitasatospora nipponensis</name>
    <dbReference type="NCBI Taxonomy" id="258049"/>
    <lineage>
        <taxon>Bacteria</taxon>
        <taxon>Bacillati</taxon>
        <taxon>Actinomycetota</taxon>
        <taxon>Actinomycetes</taxon>
        <taxon>Kitasatosporales</taxon>
        <taxon>Streptomycetaceae</taxon>
        <taxon>Kitasatospora</taxon>
    </lineage>
</organism>
<name>A0ABN1X034_9ACTN</name>
<dbReference type="RefSeq" id="WP_344446035.1">
    <property type="nucleotide sequence ID" value="NZ_BAAALF010000206.1"/>
</dbReference>
<comment type="caution">
    <text evidence="5">The sequence shown here is derived from an EMBL/GenBank/DDBJ whole genome shotgun (WGS) entry which is preliminary data.</text>
</comment>
<dbReference type="PROSITE" id="PS50043">
    <property type="entry name" value="HTH_LUXR_2"/>
    <property type="match status" value="1"/>
</dbReference>
<keyword evidence="1" id="KW-0805">Transcription regulation</keyword>
<evidence type="ECO:0000259" key="4">
    <source>
        <dbReference type="PROSITE" id="PS50043"/>
    </source>
</evidence>